<proteinExistence type="inferred from homology"/>
<name>F1T876_9FIRM</name>
<evidence type="ECO:0000259" key="5">
    <source>
        <dbReference type="PROSITE" id="PS50893"/>
    </source>
</evidence>
<dbReference type="GO" id="GO:0016887">
    <property type="term" value="F:ATP hydrolysis activity"/>
    <property type="evidence" value="ECO:0007669"/>
    <property type="project" value="InterPro"/>
</dbReference>
<dbReference type="Proteomes" id="UP000003860">
    <property type="component" value="Unassembled WGS sequence"/>
</dbReference>
<keyword evidence="2" id="KW-0813">Transport</keyword>
<comment type="caution">
    <text evidence="6">The sequence shown here is derived from an EMBL/GenBank/DDBJ whole genome shotgun (WGS) entry which is preliminary data.</text>
</comment>
<evidence type="ECO:0000256" key="2">
    <source>
        <dbReference type="ARBA" id="ARBA00022448"/>
    </source>
</evidence>
<dbReference type="OrthoDB" id="9809205at2"/>
<accession>F1T876</accession>
<comment type="similarity">
    <text evidence="1">Belongs to the ABC transporter superfamily.</text>
</comment>
<dbReference type="PANTHER" id="PTHR43335">
    <property type="entry name" value="ABC TRANSPORTER, ATP-BINDING PROTEIN"/>
    <property type="match status" value="1"/>
</dbReference>
<dbReference type="InterPro" id="IPR003439">
    <property type="entry name" value="ABC_transporter-like_ATP-bd"/>
</dbReference>
<gene>
    <name evidence="6" type="ORF">Cpap_4116</name>
</gene>
<keyword evidence="7" id="KW-1185">Reference proteome</keyword>
<dbReference type="Pfam" id="PF00005">
    <property type="entry name" value="ABC_tran"/>
    <property type="match status" value="1"/>
</dbReference>
<dbReference type="SMART" id="SM00382">
    <property type="entry name" value="AAA"/>
    <property type="match status" value="1"/>
</dbReference>
<dbReference type="EMBL" id="ACXX02000001">
    <property type="protein sequence ID" value="EGD49674.1"/>
    <property type="molecule type" value="Genomic_DNA"/>
</dbReference>
<evidence type="ECO:0000256" key="4">
    <source>
        <dbReference type="ARBA" id="ARBA00022840"/>
    </source>
</evidence>
<dbReference type="InterPro" id="IPR027417">
    <property type="entry name" value="P-loop_NTPase"/>
</dbReference>
<evidence type="ECO:0000256" key="3">
    <source>
        <dbReference type="ARBA" id="ARBA00022741"/>
    </source>
</evidence>
<dbReference type="PROSITE" id="PS00211">
    <property type="entry name" value="ABC_TRANSPORTER_1"/>
    <property type="match status" value="1"/>
</dbReference>
<evidence type="ECO:0000313" key="6">
    <source>
        <dbReference type="EMBL" id="EGD49674.1"/>
    </source>
</evidence>
<dbReference type="eggNOG" id="COG1131">
    <property type="taxonomic scope" value="Bacteria"/>
</dbReference>
<organism evidence="6 7">
    <name type="scientific">Ruminiclostridium papyrosolvens DSM 2782</name>
    <dbReference type="NCBI Taxonomy" id="588581"/>
    <lineage>
        <taxon>Bacteria</taxon>
        <taxon>Bacillati</taxon>
        <taxon>Bacillota</taxon>
        <taxon>Clostridia</taxon>
        <taxon>Eubacteriales</taxon>
        <taxon>Oscillospiraceae</taxon>
        <taxon>Ruminiclostridium</taxon>
    </lineage>
</organism>
<evidence type="ECO:0000256" key="1">
    <source>
        <dbReference type="ARBA" id="ARBA00005417"/>
    </source>
</evidence>
<dbReference type="SUPFAM" id="SSF52540">
    <property type="entry name" value="P-loop containing nucleoside triphosphate hydrolases"/>
    <property type="match status" value="1"/>
</dbReference>
<reference evidence="6" key="1">
    <citation type="submission" date="2009-07" db="EMBL/GenBank/DDBJ databases">
        <authorList>
            <consortium name="US DOE Joint Genome Institute (JGI-PGF)"/>
            <person name="Lucas S."/>
            <person name="Copeland A."/>
            <person name="Lapidus A."/>
            <person name="Glavina del Rio T."/>
            <person name="Tice H."/>
            <person name="Bruce D."/>
            <person name="Goodwin L."/>
            <person name="Pitluck S."/>
            <person name="Larimer F."/>
            <person name="Land M.L."/>
            <person name="Mouttaki H."/>
            <person name="He Z."/>
            <person name="Zhou J."/>
            <person name="Hemme C.L."/>
        </authorList>
    </citation>
    <scope>NUCLEOTIDE SEQUENCE [LARGE SCALE GENOMIC DNA]</scope>
    <source>
        <strain evidence="6">DSM 2782</strain>
    </source>
</reference>
<dbReference type="InterPro" id="IPR003593">
    <property type="entry name" value="AAA+_ATPase"/>
</dbReference>
<evidence type="ECO:0000313" key="7">
    <source>
        <dbReference type="Proteomes" id="UP000003860"/>
    </source>
</evidence>
<feature type="domain" description="ABC transporter" evidence="5">
    <location>
        <begin position="6"/>
        <end position="234"/>
    </location>
</feature>
<protein>
    <submittedName>
        <fullName evidence="6">ABC transporter related protein</fullName>
    </submittedName>
</protein>
<dbReference type="Gene3D" id="3.40.50.300">
    <property type="entry name" value="P-loop containing nucleotide triphosphate hydrolases"/>
    <property type="match status" value="1"/>
</dbReference>
<dbReference type="AlphaFoldDB" id="F1T876"/>
<keyword evidence="3" id="KW-0547">Nucleotide-binding</keyword>
<dbReference type="PROSITE" id="PS50893">
    <property type="entry name" value="ABC_TRANSPORTER_2"/>
    <property type="match status" value="1"/>
</dbReference>
<dbReference type="PANTHER" id="PTHR43335:SF8">
    <property type="entry name" value="ABC TRANSPORTER, ATP-BINDING PROTEIN"/>
    <property type="match status" value="1"/>
</dbReference>
<sequence>MKEYVLKTDSLSKSYHGVKVLDNISVAIEAGRIYGLIGRNGAGKTTFMRIAAGLAFPTGGHVELFGKKGDKLLESQRKRMGCMIEYPGFIPYMSAQENLRYYRIIKGIPNVSAEQELLELVGLSDTGKKKAKNFSLGMKQRLGIAIALLGEPELLILDEPINGLDPLGVVEIRKLLKRLCDERHMTILISSHNLPELYQVATDYIIMHQGVVKQAVTQSELEEKCKHHIYIECDQPEKLASVLETRLGTTNYKVMPDKRIKLYDYLDNREAVARAIFDNDILITEFSIQGDTLENYFISVIGGEQNG</sequence>
<dbReference type="InterPro" id="IPR017871">
    <property type="entry name" value="ABC_transporter-like_CS"/>
</dbReference>
<reference evidence="6" key="2">
    <citation type="submission" date="2011-01" db="EMBL/GenBank/DDBJ databases">
        <title>The Non-contiguous Finished genome of Clostridium papyrosolvens.</title>
        <authorList>
            <person name="Lucas S."/>
            <person name="Copeland A."/>
            <person name="Lapidus A."/>
            <person name="Cheng J.-F."/>
            <person name="Goodwin L."/>
            <person name="Pitluck S."/>
            <person name="Misra M."/>
            <person name="Chertkov O."/>
            <person name="Detter J.C."/>
            <person name="Han C."/>
            <person name="Tapia R."/>
            <person name="Land M."/>
            <person name="Hauser L."/>
            <person name="Kyrpides N."/>
            <person name="Ivanova N."/>
            <person name="Pagani I."/>
            <person name="Mouttaki H."/>
            <person name="He Z."/>
            <person name="Zhou J."/>
            <person name="Hemme C.L."/>
            <person name="Woyke T."/>
        </authorList>
    </citation>
    <scope>NUCLEOTIDE SEQUENCE [LARGE SCALE GENOMIC DNA]</scope>
    <source>
        <strain evidence="6">DSM 2782</strain>
    </source>
</reference>
<dbReference type="RefSeq" id="WP_004616567.1">
    <property type="nucleotide sequence ID" value="NZ_ACXX02000001.1"/>
</dbReference>
<dbReference type="STRING" id="588581.Cpap_4116"/>
<dbReference type="GO" id="GO:0005524">
    <property type="term" value="F:ATP binding"/>
    <property type="evidence" value="ECO:0007669"/>
    <property type="project" value="UniProtKB-KW"/>
</dbReference>
<keyword evidence="4" id="KW-0067">ATP-binding</keyword>